<feature type="compositionally biased region" description="Polar residues" evidence="1">
    <location>
        <begin position="470"/>
        <end position="490"/>
    </location>
</feature>
<feature type="compositionally biased region" description="Basic and acidic residues" evidence="1">
    <location>
        <begin position="330"/>
        <end position="346"/>
    </location>
</feature>
<feature type="compositionally biased region" description="Polar residues" evidence="1">
    <location>
        <begin position="373"/>
        <end position="396"/>
    </location>
</feature>
<feature type="region of interest" description="Disordered" evidence="1">
    <location>
        <begin position="118"/>
        <end position="508"/>
    </location>
</feature>
<feature type="compositionally biased region" description="Polar residues" evidence="1">
    <location>
        <begin position="118"/>
        <end position="143"/>
    </location>
</feature>
<feature type="compositionally biased region" description="Polar residues" evidence="1">
    <location>
        <begin position="416"/>
        <end position="443"/>
    </location>
</feature>
<feature type="compositionally biased region" description="Basic and acidic residues" evidence="1">
    <location>
        <begin position="286"/>
        <end position="297"/>
    </location>
</feature>
<sequence length="508" mass="55065">MDSDVPMILPKGIVINSKNIYKEVANFPIVPPDKVWEYWHVYTTTYKKLKDPTACRLENFWWQVWGSDRRFLKGRTLAKLYEEISVGPTCVPLKGPPNRWEGPDIPPLIKQILEAAESQATPTLSQPPESRPSKSTDSALRTLSSSASKPPPAHPILKKARGPSSSGPRPTARFVSPHESADEDEIPSSGSTAATASEAPVYVTDSPKKKSTNLPPQKLTPSSSVTSKKPPQPKRSTSAAEPIIRETGFGTSVGSQNAASQRPTPPSVRTSVEHGQPPSADSNGVVKERPVLSEKARGKQPAVPVRPVSYKKEIAKDVIEEESRPSLPKDYPKDQDRPRSIHREKGVLPQARSLINLSSHGSRRGSGASSKSTFHVGSLESSQSHNTPPMSRSQSHGGYDQPKLQNNIRPPGLFTEATSSTSNVAVTGTILDQSGLGSTSDLSSIDHTRPQHHTIPVVPPKPSVLDARFTPTQPTTSASVPLGRTKSQLTLLLEREKARSGDRSRTKS</sequence>
<feature type="compositionally biased region" description="Basic and acidic residues" evidence="1">
    <location>
        <begin position="493"/>
        <end position="508"/>
    </location>
</feature>
<evidence type="ECO:0000313" key="2">
    <source>
        <dbReference type="EMBL" id="KAJ4263793.1"/>
    </source>
</evidence>
<dbReference type="Proteomes" id="UP001152049">
    <property type="component" value="Unassembled WGS sequence"/>
</dbReference>
<feature type="compositionally biased region" description="Polar residues" evidence="1">
    <location>
        <begin position="249"/>
        <end position="270"/>
    </location>
</feature>
<evidence type="ECO:0000256" key="1">
    <source>
        <dbReference type="SAM" id="MobiDB-lite"/>
    </source>
</evidence>
<feature type="compositionally biased region" description="Low complexity" evidence="1">
    <location>
        <begin position="219"/>
        <end position="229"/>
    </location>
</feature>
<dbReference type="AlphaFoldDB" id="A0A9W8VEI1"/>
<accession>A0A9W8VEI1</accession>
<dbReference type="OrthoDB" id="5424234at2759"/>
<feature type="compositionally biased region" description="Basic and acidic residues" evidence="1">
    <location>
        <begin position="310"/>
        <end position="324"/>
    </location>
</feature>
<feature type="compositionally biased region" description="Low complexity" evidence="1">
    <location>
        <begin position="188"/>
        <end position="199"/>
    </location>
</feature>
<reference evidence="2" key="1">
    <citation type="submission" date="2022-09" db="EMBL/GenBank/DDBJ databases">
        <title>Fusarium specimens isolated from Avocado Roots.</title>
        <authorList>
            <person name="Stajich J."/>
            <person name="Roper C."/>
            <person name="Heimlech-Rivalta G."/>
        </authorList>
    </citation>
    <scope>NUCLEOTIDE SEQUENCE</scope>
    <source>
        <strain evidence="2">CF00136</strain>
    </source>
</reference>
<proteinExistence type="predicted"/>
<keyword evidence="3" id="KW-1185">Reference proteome</keyword>
<protein>
    <recommendedName>
        <fullName evidence="4">Nitrogen regulatory protein areA GATA-like domain-containing protein</fullName>
    </recommendedName>
</protein>
<name>A0A9W8VEI1_9HYPO</name>
<organism evidence="2 3">
    <name type="scientific">Fusarium torreyae</name>
    <dbReference type="NCBI Taxonomy" id="1237075"/>
    <lineage>
        <taxon>Eukaryota</taxon>
        <taxon>Fungi</taxon>
        <taxon>Dikarya</taxon>
        <taxon>Ascomycota</taxon>
        <taxon>Pezizomycotina</taxon>
        <taxon>Sordariomycetes</taxon>
        <taxon>Hypocreomycetidae</taxon>
        <taxon>Hypocreales</taxon>
        <taxon>Nectriaceae</taxon>
        <taxon>Fusarium</taxon>
    </lineage>
</organism>
<comment type="caution">
    <text evidence="2">The sequence shown here is derived from an EMBL/GenBank/DDBJ whole genome shotgun (WGS) entry which is preliminary data.</text>
</comment>
<dbReference type="EMBL" id="JAOQAZ010000009">
    <property type="protein sequence ID" value="KAJ4263793.1"/>
    <property type="molecule type" value="Genomic_DNA"/>
</dbReference>
<gene>
    <name evidence="2" type="ORF">NW762_005826</name>
</gene>
<evidence type="ECO:0000313" key="3">
    <source>
        <dbReference type="Proteomes" id="UP001152049"/>
    </source>
</evidence>
<evidence type="ECO:0008006" key="4">
    <source>
        <dbReference type="Google" id="ProtNLM"/>
    </source>
</evidence>